<reference evidence="1" key="1">
    <citation type="journal article" date="2012" name="Nat. Commun.">
        <title>The genome of Prunus mume.</title>
        <authorList>
            <person name="Zhang Q."/>
            <person name="Chen W."/>
            <person name="Sun L."/>
            <person name="Zhao F."/>
            <person name="Huang B."/>
            <person name="Yang W."/>
            <person name="Tao Y."/>
            <person name="Wang J."/>
            <person name="Yuan Z."/>
            <person name="Fan G."/>
            <person name="Xing Z."/>
            <person name="Han C."/>
            <person name="Pan H."/>
            <person name="Zhong X."/>
            <person name="Shi W."/>
            <person name="Liang X."/>
            <person name="Du D."/>
            <person name="Sun F."/>
            <person name="Xu Z."/>
            <person name="Hao R."/>
            <person name="Lv T."/>
            <person name="Lv Y."/>
            <person name="Zheng Z."/>
            <person name="Sun M."/>
            <person name="Luo L."/>
            <person name="Cai M."/>
            <person name="Gao Y."/>
            <person name="Wang J."/>
            <person name="Yin Y."/>
            <person name="Xu X."/>
            <person name="Cheng T."/>
            <person name="Wang J."/>
        </authorList>
    </citation>
    <scope>NUCLEOTIDE SEQUENCE [LARGE SCALE GENOMIC DNA]</scope>
</reference>
<dbReference type="RefSeq" id="XP_016647039.1">
    <property type="nucleotide sequence ID" value="XM_016791553.1"/>
</dbReference>
<dbReference type="PANTHER" id="PTHR31871">
    <property type="entry name" value="OS02G0137100 PROTEIN"/>
    <property type="match status" value="1"/>
</dbReference>
<accession>A0ABM1LI12</accession>
<reference evidence="2" key="2">
    <citation type="submission" date="2025-08" db="UniProtKB">
        <authorList>
            <consortium name="RefSeq"/>
        </authorList>
    </citation>
    <scope>IDENTIFICATION</scope>
</reference>
<organism evidence="1 2">
    <name type="scientific">Prunus mume</name>
    <name type="common">Japanese apricot</name>
    <name type="synonym">Armeniaca mume</name>
    <dbReference type="NCBI Taxonomy" id="102107"/>
    <lineage>
        <taxon>Eukaryota</taxon>
        <taxon>Viridiplantae</taxon>
        <taxon>Streptophyta</taxon>
        <taxon>Embryophyta</taxon>
        <taxon>Tracheophyta</taxon>
        <taxon>Spermatophyta</taxon>
        <taxon>Magnoliopsida</taxon>
        <taxon>eudicotyledons</taxon>
        <taxon>Gunneridae</taxon>
        <taxon>Pentapetalae</taxon>
        <taxon>rosids</taxon>
        <taxon>fabids</taxon>
        <taxon>Rosales</taxon>
        <taxon>Rosaceae</taxon>
        <taxon>Amygdaloideae</taxon>
        <taxon>Amygdaleae</taxon>
        <taxon>Prunus</taxon>
    </lineage>
</organism>
<evidence type="ECO:0000313" key="1">
    <source>
        <dbReference type="Proteomes" id="UP000694861"/>
    </source>
</evidence>
<sequence length="173" mass="20380">MYHNHHLGPCLLCNPHSYIRMVQHLIERCLLLHMSRDQCIKALAEHASIRPIVTLTVKNVGPGNRKAGSKWTQEKMYHNHHLGPCLLCNPHSYIRMVQHLIERCLLLHMSRDQCIKALAEHASIRPIVTLTVWRELQKENRHFFQAYFHSISPRPLMGSYIQRGPRFARRKHY</sequence>
<evidence type="ECO:0000313" key="2">
    <source>
        <dbReference type="RefSeq" id="XP_016647039.1"/>
    </source>
</evidence>
<dbReference type="InterPro" id="IPR006476">
    <property type="entry name" value="CHP01589_pln"/>
</dbReference>
<dbReference type="GeneID" id="103321817"/>
<dbReference type="Pfam" id="PF09713">
    <property type="entry name" value="A_thal_3526"/>
    <property type="match status" value="2"/>
</dbReference>
<name>A0ABM1LI12_PRUMU</name>
<dbReference type="NCBIfam" id="TIGR01589">
    <property type="entry name" value="A_thal_3526"/>
    <property type="match status" value="2"/>
</dbReference>
<keyword evidence="1" id="KW-1185">Reference proteome</keyword>
<protein>
    <submittedName>
        <fullName evidence="2">Uncharacterized protein LOC103321817</fullName>
    </submittedName>
</protein>
<dbReference type="PANTHER" id="PTHR31871:SF5">
    <property type="entry name" value="TRANSMEMBRANE PROTEIN"/>
    <property type="match status" value="1"/>
</dbReference>
<dbReference type="Proteomes" id="UP000694861">
    <property type="component" value="Linkage group LG2"/>
</dbReference>
<proteinExistence type="predicted"/>
<gene>
    <name evidence="2" type="primary">LOC103321817</name>
</gene>